<feature type="region of interest" description="Disordered" evidence="1">
    <location>
        <begin position="61"/>
        <end position="83"/>
    </location>
</feature>
<organism evidence="2 3">
    <name type="scientific">Niabella soli DSM 19437</name>
    <dbReference type="NCBI Taxonomy" id="929713"/>
    <lineage>
        <taxon>Bacteria</taxon>
        <taxon>Pseudomonadati</taxon>
        <taxon>Bacteroidota</taxon>
        <taxon>Chitinophagia</taxon>
        <taxon>Chitinophagales</taxon>
        <taxon>Chitinophagaceae</taxon>
        <taxon>Niabella</taxon>
    </lineage>
</organism>
<evidence type="ECO:0000313" key="3">
    <source>
        <dbReference type="Proteomes" id="UP000003586"/>
    </source>
</evidence>
<proteinExistence type="predicted"/>
<accession>W0F2S4</accession>
<dbReference type="STRING" id="929713.NIASO_05835"/>
<dbReference type="RefSeq" id="WP_008582851.1">
    <property type="nucleotide sequence ID" value="NZ_CP007035.1"/>
</dbReference>
<dbReference type="Proteomes" id="UP000003586">
    <property type="component" value="Chromosome"/>
</dbReference>
<sequence>MYKEFIRKDLLDNGYGVYGKILDIYREQMAFLETPSRFRRWLSVELDVPLEKINLSSLNSALQQQRKKDAQNKRRNPPVALPQADHYVNKVEGFQFSKPGSGDKKQPRINEL</sequence>
<reference evidence="2 3" key="1">
    <citation type="submission" date="2013-12" db="EMBL/GenBank/DDBJ databases">
        <authorList>
            <consortium name="DOE Joint Genome Institute"/>
            <person name="Eisen J."/>
            <person name="Huntemann M."/>
            <person name="Han J."/>
            <person name="Chen A."/>
            <person name="Kyrpides N."/>
            <person name="Mavromatis K."/>
            <person name="Markowitz V."/>
            <person name="Palaniappan K."/>
            <person name="Ivanova N."/>
            <person name="Schaumberg A."/>
            <person name="Pati A."/>
            <person name="Liolios K."/>
            <person name="Nordberg H.P."/>
            <person name="Cantor M.N."/>
            <person name="Hua S.X."/>
            <person name="Woyke T."/>
        </authorList>
    </citation>
    <scope>NUCLEOTIDE SEQUENCE [LARGE SCALE GENOMIC DNA]</scope>
    <source>
        <strain evidence="3">DSM 19437</strain>
    </source>
</reference>
<keyword evidence="3" id="KW-1185">Reference proteome</keyword>
<dbReference type="KEGG" id="nso:NIASO_05835"/>
<evidence type="ECO:0000313" key="2">
    <source>
        <dbReference type="EMBL" id="AHF17335.1"/>
    </source>
</evidence>
<dbReference type="OrthoDB" id="669266at2"/>
<dbReference type="AlphaFoldDB" id="W0F2S4"/>
<protein>
    <submittedName>
        <fullName evidence="2">Uncharacterized protein</fullName>
    </submittedName>
</protein>
<dbReference type="HOGENOM" id="CLU_2143200_0_0_10"/>
<name>W0F2S4_9BACT</name>
<gene>
    <name evidence="2" type="ORF">NIASO_05835</name>
</gene>
<dbReference type="EMBL" id="CP007035">
    <property type="protein sequence ID" value="AHF17335.1"/>
    <property type="molecule type" value="Genomic_DNA"/>
</dbReference>
<evidence type="ECO:0000256" key="1">
    <source>
        <dbReference type="SAM" id="MobiDB-lite"/>
    </source>
</evidence>